<keyword evidence="3" id="KW-0732">Signal</keyword>
<proteinExistence type="predicted"/>
<evidence type="ECO:0000259" key="4">
    <source>
        <dbReference type="PROSITE" id="PS51779"/>
    </source>
</evidence>
<comment type="caution">
    <text evidence="5">The sequence shown here is derived from an EMBL/GenBank/DDBJ whole genome shotgun (WGS) entry which is preliminary data.</text>
</comment>
<feature type="signal peptide" evidence="3">
    <location>
        <begin position="1"/>
        <end position="23"/>
    </location>
</feature>
<evidence type="ECO:0000313" key="5">
    <source>
        <dbReference type="EMBL" id="MCH5599851.1"/>
    </source>
</evidence>
<comment type="subcellular location">
    <subcellularLocation>
        <location evidence="1">Membrane</location>
    </subcellularLocation>
</comment>
<keyword evidence="6" id="KW-1185">Reference proteome</keyword>
<organism evidence="5 6">
    <name type="scientific">Niabella ginsengisoli</name>
    <dbReference type="NCBI Taxonomy" id="522298"/>
    <lineage>
        <taxon>Bacteria</taxon>
        <taxon>Pseudomonadati</taxon>
        <taxon>Bacteroidota</taxon>
        <taxon>Chitinophagia</taxon>
        <taxon>Chitinophagales</taxon>
        <taxon>Chitinophagaceae</taxon>
        <taxon>Niabella</taxon>
    </lineage>
</organism>
<dbReference type="InterPro" id="IPR010827">
    <property type="entry name" value="BamA/TamA_POTRA"/>
</dbReference>
<dbReference type="RefSeq" id="WP_240831879.1">
    <property type="nucleotide sequence ID" value="NZ_JAKWBL010000004.1"/>
</dbReference>
<feature type="chain" id="PRO_5045247871" description="POTRA domain-containing protein" evidence="3">
    <location>
        <begin position="24"/>
        <end position="254"/>
    </location>
</feature>
<sequence>MPWIKKYLLWLLFLSGSCSSAVAQIDSTNPPVPDSSKTPSPTGPNNFLADSIIQLYPDSTVVINHIYFEGNKRTRRVIMLRELPFKEGDSVKIKDIPALLAQSKRQLLNLSLFLIKDFDVAVTSNHEPFVDVTIMVKERWYLLPLPHLKPIDRNLNEWLFERGASTSRLDYGVKLLYDNATGNNDKLRFYFVTGYTKQLLLSYNRPYIDKNLKWGMNLSLALGKTHEINYGTDNGEQLFYEDKNGYPRNFLMEQ</sequence>
<evidence type="ECO:0000256" key="3">
    <source>
        <dbReference type="SAM" id="SignalP"/>
    </source>
</evidence>
<dbReference type="Proteomes" id="UP001202248">
    <property type="component" value="Unassembled WGS sequence"/>
</dbReference>
<name>A0ABS9SN91_9BACT</name>
<dbReference type="Pfam" id="PF07244">
    <property type="entry name" value="POTRA"/>
    <property type="match status" value="1"/>
</dbReference>
<evidence type="ECO:0000313" key="6">
    <source>
        <dbReference type="Proteomes" id="UP001202248"/>
    </source>
</evidence>
<dbReference type="Gene3D" id="3.10.20.310">
    <property type="entry name" value="membrane protein fhac"/>
    <property type="match status" value="1"/>
</dbReference>
<dbReference type="PROSITE" id="PS51779">
    <property type="entry name" value="POTRA"/>
    <property type="match status" value="1"/>
</dbReference>
<accession>A0ABS9SN91</accession>
<keyword evidence="2" id="KW-0472">Membrane</keyword>
<evidence type="ECO:0000256" key="1">
    <source>
        <dbReference type="ARBA" id="ARBA00004370"/>
    </source>
</evidence>
<reference evidence="5 6" key="1">
    <citation type="submission" date="2022-02" db="EMBL/GenBank/DDBJ databases">
        <authorList>
            <person name="Min J."/>
        </authorList>
    </citation>
    <scope>NUCLEOTIDE SEQUENCE [LARGE SCALE GENOMIC DNA]</scope>
    <source>
        <strain evidence="5 6">GR10-1</strain>
    </source>
</reference>
<dbReference type="InterPro" id="IPR034746">
    <property type="entry name" value="POTRA"/>
</dbReference>
<dbReference type="EMBL" id="JAKWBL010000004">
    <property type="protein sequence ID" value="MCH5599851.1"/>
    <property type="molecule type" value="Genomic_DNA"/>
</dbReference>
<gene>
    <name evidence="5" type="ORF">MKP09_19000</name>
</gene>
<protein>
    <recommendedName>
        <fullName evidence="4">POTRA domain-containing protein</fullName>
    </recommendedName>
</protein>
<dbReference type="PROSITE" id="PS51257">
    <property type="entry name" value="PROKAR_LIPOPROTEIN"/>
    <property type="match status" value="1"/>
</dbReference>
<evidence type="ECO:0000256" key="2">
    <source>
        <dbReference type="ARBA" id="ARBA00023136"/>
    </source>
</evidence>
<feature type="domain" description="POTRA" evidence="4">
    <location>
        <begin position="61"/>
        <end position="139"/>
    </location>
</feature>